<dbReference type="CTD" id="34119"/>
<dbReference type="GO" id="GO:0005634">
    <property type="term" value="C:nucleus"/>
    <property type="evidence" value="ECO:0007669"/>
    <property type="project" value="UniProtKB-SubCell"/>
</dbReference>
<feature type="compositionally biased region" description="Basic and acidic residues" evidence="7">
    <location>
        <begin position="73"/>
        <end position="86"/>
    </location>
</feature>
<dbReference type="RefSeq" id="XP_064472321.1">
    <property type="nucleotide sequence ID" value="XM_064616251.1"/>
</dbReference>
<keyword evidence="2" id="KW-0677">Repeat</keyword>
<evidence type="ECO:0000256" key="3">
    <source>
        <dbReference type="ARBA" id="ARBA00023015"/>
    </source>
</evidence>
<dbReference type="FunFam" id="2.40.50.40:FF:000007">
    <property type="entry name" value="Chromobox protein homolog 1"/>
    <property type="match status" value="1"/>
</dbReference>
<dbReference type="Gene3D" id="2.40.50.40">
    <property type="match status" value="2"/>
</dbReference>
<evidence type="ECO:0000313" key="9">
    <source>
        <dbReference type="EMBL" id="MBY08254.1"/>
    </source>
</evidence>
<evidence type="ECO:0000256" key="6">
    <source>
        <dbReference type="ARBA" id="ARBA00073803"/>
    </source>
</evidence>
<dbReference type="GO" id="GO:0031507">
    <property type="term" value="P:heterochromatin formation"/>
    <property type="evidence" value="ECO:0007669"/>
    <property type="project" value="UniProtKB-ARBA"/>
</dbReference>
<dbReference type="PRINTS" id="PR00504">
    <property type="entry name" value="CHROMODOMAIN"/>
</dbReference>
<reference evidence="9" key="1">
    <citation type="submission" date="2018-03" db="EMBL/GenBank/DDBJ databases">
        <title>The relapsing fever spirochete Borrelia turicatae persists in the highly oxidative environment of its soft-bodied tick vector.</title>
        <authorList>
            <person name="Bourret T.J."/>
            <person name="Boyle W.K."/>
            <person name="Valenzuela J.G."/>
            <person name="Oliveira F."/>
            <person name="Lopez J.E."/>
        </authorList>
    </citation>
    <scope>NUCLEOTIDE SEQUENCE</scope>
    <source>
        <strain evidence="9">Kansas strain/isolate</strain>
        <tissue evidence="9">Salivary glands</tissue>
    </source>
</reference>
<evidence type="ECO:0000256" key="4">
    <source>
        <dbReference type="ARBA" id="ARBA00023163"/>
    </source>
</evidence>
<sequence>MSNKKKASAEEKSESEQEEYVVEKILDKRVNKGRVEYFLKWKGYSDSENTWEPEQNLGCPELIEEFEEKLKKSIVKEEKPAKETAKRASKSNGTEEGSKRKRKPAPEKEQDDRPRGFDRGLEPERIIGATDTSGELMFLMKWKDSDEADLVPSRVANVNCPQVVIKFYEERLTWQSAPPTTNEEEPLVA</sequence>
<dbReference type="PROSITE" id="PS50013">
    <property type="entry name" value="CHROMO_2"/>
    <property type="match status" value="2"/>
</dbReference>
<dbReference type="SMART" id="SM00298">
    <property type="entry name" value="CHROMO"/>
    <property type="match status" value="2"/>
</dbReference>
<protein>
    <recommendedName>
        <fullName evidence="6">Heterochromatin protein 1</fullName>
    </recommendedName>
</protein>
<dbReference type="GO" id="GO:0000792">
    <property type="term" value="C:heterochromatin"/>
    <property type="evidence" value="ECO:0007669"/>
    <property type="project" value="UniProtKB-ARBA"/>
</dbReference>
<organism evidence="9">
    <name type="scientific">Ornithodoros turicata</name>
    <dbReference type="NCBI Taxonomy" id="34597"/>
    <lineage>
        <taxon>Eukaryota</taxon>
        <taxon>Metazoa</taxon>
        <taxon>Ecdysozoa</taxon>
        <taxon>Arthropoda</taxon>
        <taxon>Chelicerata</taxon>
        <taxon>Arachnida</taxon>
        <taxon>Acari</taxon>
        <taxon>Parasitiformes</taxon>
        <taxon>Ixodida</taxon>
        <taxon>Ixodoidea</taxon>
        <taxon>Argasidae</taxon>
        <taxon>Ornithodorinae</taxon>
        <taxon>Ornithodoros</taxon>
    </lineage>
</organism>
<dbReference type="CDD" id="cd18631">
    <property type="entry name" value="CD_HP1_like"/>
    <property type="match status" value="1"/>
</dbReference>
<evidence type="ECO:0000259" key="8">
    <source>
        <dbReference type="PROSITE" id="PS50013"/>
    </source>
</evidence>
<keyword evidence="3" id="KW-0805">Transcription regulation</keyword>
<dbReference type="PANTHER" id="PTHR22812">
    <property type="entry name" value="CHROMOBOX PROTEIN"/>
    <property type="match status" value="1"/>
</dbReference>
<feature type="domain" description="Chromo" evidence="8">
    <location>
        <begin position="20"/>
        <end position="78"/>
    </location>
</feature>
<evidence type="ECO:0000256" key="5">
    <source>
        <dbReference type="ARBA" id="ARBA00023242"/>
    </source>
</evidence>
<dbReference type="FunFam" id="2.40.50.40:FF:000031">
    <property type="entry name" value="Heterochromatin protein 1"/>
    <property type="match status" value="1"/>
</dbReference>
<dbReference type="EMBL" id="GGLE01004128">
    <property type="protein sequence ID" value="MBY08254.1"/>
    <property type="molecule type" value="Transcribed_RNA"/>
</dbReference>
<dbReference type="InterPro" id="IPR016197">
    <property type="entry name" value="Chromo-like_dom_sf"/>
</dbReference>
<dbReference type="GeneID" id="135386376"/>
<accession>A0A2R5LFF0</accession>
<keyword evidence="4" id="KW-0804">Transcription</keyword>
<feature type="compositionally biased region" description="Basic and acidic residues" evidence="7">
    <location>
        <begin position="104"/>
        <end position="125"/>
    </location>
</feature>
<dbReference type="AlphaFoldDB" id="A0A2R5LFF0"/>
<feature type="region of interest" description="Disordered" evidence="7">
    <location>
        <begin position="73"/>
        <end position="130"/>
    </location>
</feature>
<dbReference type="InterPro" id="IPR000953">
    <property type="entry name" value="Chromo/chromo_shadow_dom"/>
</dbReference>
<dbReference type="Pfam" id="PF00385">
    <property type="entry name" value="Chromo"/>
    <property type="match status" value="1"/>
</dbReference>
<dbReference type="InterPro" id="IPR017984">
    <property type="entry name" value="Chromo_dom_subgr"/>
</dbReference>
<evidence type="ECO:0000256" key="7">
    <source>
        <dbReference type="SAM" id="MobiDB-lite"/>
    </source>
</evidence>
<dbReference type="SMART" id="SM00300">
    <property type="entry name" value="ChSh"/>
    <property type="match status" value="1"/>
</dbReference>
<dbReference type="InterPro" id="IPR023780">
    <property type="entry name" value="Chromo_domain"/>
</dbReference>
<feature type="compositionally biased region" description="Basic and acidic residues" evidence="7">
    <location>
        <begin position="7"/>
        <end position="20"/>
    </location>
</feature>
<proteinExistence type="predicted"/>
<dbReference type="GO" id="GO:0003682">
    <property type="term" value="F:chromatin binding"/>
    <property type="evidence" value="ECO:0007669"/>
    <property type="project" value="UniProtKB-ARBA"/>
</dbReference>
<feature type="region of interest" description="Disordered" evidence="7">
    <location>
        <begin position="1"/>
        <end position="20"/>
    </location>
</feature>
<feature type="domain" description="Chromo" evidence="8">
    <location>
        <begin position="121"/>
        <end position="179"/>
    </location>
</feature>
<evidence type="ECO:0000256" key="2">
    <source>
        <dbReference type="ARBA" id="ARBA00022737"/>
    </source>
</evidence>
<name>A0A2R5LFF0_9ACAR</name>
<evidence type="ECO:0000256" key="1">
    <source>
        <dbReference type="ARBA" id="ARBA00004123"/>
    </source>
</evidence>
<dbReference type="RefSeq" id="XP_064472322.1">
    <property type="nucleotide sequence ID" value="XM_064616252.1"/>
</dbReference>
<comment type="subcellular location">
    <subcellularLocation>
        <location evidence="1">Nucleus</location>
    </subcellularLocation>
</comment>
<dbReference type="PROSITE" id="PS00598">
    <property type="entry name" value="CHROMO_1"/>
    <property type="match status" value="1"/>
</dbReference>
<dbReference type="InterPro" id="IPR051219">
    <property type="entry name" value="Heterochromatin_chromo-domain"/>
</dbReference>
<keyword evidence="5" id="KW-0539">Nucleus</keyword>
<dbReference type="SUPFAM" id="SSF54160">
    <property type="entry name" value="Chromo domain-like"/>
    <property type="match status" value="2"/>
</dbReference>
<dbReference type="InterPro" id="IPR008251">
    <property type="entry name" value="Chromo_shadow_dom"/>
</dbReference>
<dbReference type="InterPro" id="IPR023779">
    <property type="entry name" value="Chromodomain_CS"/>
</dbReference>
<dbReference type="KEGG" id="oti:135386376"/>
<dbReference type="Pfam" id="PF01393">
    <property type="entry name" value="Chromo_shadow"/>
    <property type="match status" value="1"/>
</dbReference>